<dbReference type="PANTHER" id="PTHR43433">
    <property type="entry name" value="HYDROLASE, ALPHA/BETA FOLD FAMILY PROTEIN"/>
    <property type="match status" value="1"/>
</dbReference>
<evidence type="ECO:0000313" key="2">
    <source>
        <dbReference type="EMBL" id="GAG71994.1"/>
    </source>
</evidence>
<dbReference type="Gene3D" id="3.40.50.1820">
    <property type="entry name" value="alpha/beta hydrolase"/>
    <property type="match status" value="1"/>
</dbReference>
<comment type="caution">
    <text evidence="2">The sequence shown here is derived from an EMBL/GenBank/DDBJ whole genome shotgun (WGS) entry which is preliminary data.</text>
</comment>
<accession>X0ZRR0</accession>
<dbReference type="PANTHER" id="PTHR43433:SF5">
    <property type="entry name" value="AB HYDROLASE-1 DOMAIN-CONTAINING PROTEIN"/>
    <property type="match status" value="1"/>
</dbReference>
<proteinExistence type="predicted"/>
<sequence>MSELFAEVNGIRICYDIHGEGEPVVLIHGFSDRKEHLRAQVDELAKHFKVIRFDNRGAGKSDRPDGIYAMDVYADDINGLLDHLNVDKTNIIGHSLGGMIVQNFVLKYPERVNKVVLINTIPGITPPGVPPDQGIEMYRKNAIAGLEALKNSPTNAFLAGAKSSYSRNFWKQMKEDTKKKFHGIWSVEDLIEEKTKYGPTAADCNHQAEALKTHNVYERLHEIKNEVLVLAADKDKTCPKLINEKMHELLPNSKFIVIENAGHQSVLEYPHIINQHIIEFLES</sequence>
<dbReference type="PRINTS" id="PR00412">
    <property type="entry name" value="EPOXHYDRLASE"/>
</dbReference>
<dbReference type="PRINTS" id="PR00111">
    <property type="entry name" value="ABHYDROLASE"/>
</dbReference>
<dbReference type="AlphaFoldDB" id="X0ZRR0"/>
<name>X0ZRR0_9ZZZZ</name>
<dbReference type="InterPro" id="IPR050471">
    <property type="entry name" value="AB_hydrolase"/>
</dbReference>
<dbReference type="EMBL" id="BART01006960">
    <property type="protein sequence ID" value="GAG71994.1"/>
    <property type="molecule type" value="Genomic_DNA"/>
</dbReference>
<feature type="domain" description="AB hydrolase-1" evidence="1">
    <location>
        <begin position="23"/>
        <end position="268"/>
    </location>
</feature>
<organism evidence="2">
    <name type="scientific">marine sediment metagenome</name>
    <dbReference type="NCBI Taxonomy" id="412755"/>
    <lineage>
        <taxon>unclassified sequences</taxon>
        <taxon>metagenomes</taxon>
        <taxon>ecological metagenomes</taxon>
    </lineage>
</organism>
<gene>
    <name evidence="2" type="ORF">S01H4_15883</name>
</gene>
<evidence type="ECO:0000259" key="1">
    <source>
        <dbReference type="Pfam" id="PF00561"/>
    </source>
</evidence>
<reference evidence="2" key="1">
    <citation type="journal article" date="2014" name="Front. Microbiol.">
        <title>High frequency of phylogenetically diverse reductive dehalogenase-homologous genes in deep subseafloor sedimentary metagenomes.</title>
        <authorList>
            <person name="Kawai M."/>
            <person name="Futagami T."/>
            <person name="Toyoda A."/>
            <person name="Takaki Y."/>
            <person name="Nishi S."/>
            <person name="Hori S."/>
            <person name="Arai W."/>
            <person name="Tsubouchi T."/>
            <person name="Morono Y."/>
            <person name="Uchiyama I."/>
            <person name="Ito T."/>
            <person name="Fujiyama A."/>
            <person name="Inagaki F."/>
            <person name="Takami H."/>
        </authorList>
    </citation>
    <scope>NUCLEOTIDE SEQUENCE</scope>
    <source>
        <strain evidence="2">Expedition CK06-06</strain>
    </source>
</reference>
<dbReference type="InterPro" id="IPR000073">
    <property type="entry name" value="AB_hydrolase_1"/>
</dbReference>
<dbReference type="SUPFAM" id="SSF53474">
    <property type="entry name" value="alpha/beta-Hydrolases"/>
    <property type="match status" value="1"/>
</dbReference>
<dbReference type="GO" id="GO:0003824">
    <property type="term" value="F:catalytic activity"/>
    <property type="evidence" value="ECO:0007669"/>
    <property type="project" value="InterPro"/>
</dbReference>
<dbReference type="Pfam" id="PF00561">
    <property type="entry name" value="Abhydrolase_1"/>
    <property type="match status" value="1"/>
</dbReference>
<protein>
    <recommendedName>
        <fullName evidence="1">AB hydrolase-1 domain-containing protein</fullName>
    </recommendedName>
</protein>
<dbReference type="InterPro" id="IPR000639">
    <property type="entry name" value="Epox_hydrolase-like"/>
</dbReference>
<dbReference type="InterPro" id="IPR029058">
    <property type="entry name" value="AB_hydrolase_fold"/>
</dbReference>